<dbReference type="Pfam" id="PF13458">
    <property type="entry name" value="Peripla_BP_6"/>
    <property type="match status" value="1"/>
</dbReference>
<sequence length="369" mass="39985">MKKILLSTALLSCFVFAKDVKVGVVLPLTGPVAAYGQDVLAGVELANKIMPKAKNGDTINLVVLDSKGDKVETSTAALRLVSKDKVVAIIGEATTPNTMQVISVAEDKKVPMIAPVASGDKLLDNKKYSSRVCFMDSFQGQKFADYAIDTLKYKTVAMVVDQANVYSLGLAKVFETQFKKRGGKVLKKLMISSNDKDFKAIISQLQSVKSDFVYMPIYHPEAALITKQARALGFNTPFSAGDGVNNKTFIELGGEAVNDFIFTDSFDYNNPSTALGKSFVDRYEKEKKTREVPAFAAMGADAYFVTVNAINNCAASLTSECINNEIHKTTKLEVVGGVISIDKSGNAKRPVIIKEIKNGKQSYKATVNP</sequence>
<dbReference type="KEGG" id="cavi:CAV_0393"/>
<keyword evidence="2 3" id="KW-0732">Signal</keyword>
<evidence type="ECO:0000313" key="6">
    <source>
        <dbReference type="Proteomes" id="UP000201169"/>
    </source>
</evidence>
<evidence type="ECO:0000256" key="2">
    <source>
        <dbReference type="ARBA" id="ARBA00022729"/>
    </source>
</evidence>
<evidence type="ECO:0000256" key="3">
    <source>
        <dbReference type="SAM" id="SignalP"/>
    </source>
</evidence>
<dbReference type="PANTHER" id="PTHR30483:SF6">
    <property type="entry name" value="PERIPLASMIC BINDING PROTEIN OF ABC TRANSPORTER FOR NATURAL AMINO ACIDS"/>
    <property type="match status" value="1"/>
</dbReference>
<keyword evidence="6" id="KW-1185">Reference proteome</keyword>
<dbReference type="OrthoDB" id="9772589at2"/>
<feature type="chain" id="PRO_5012194748" evidence="3">
    <location>
        <begin position="18"/>
        <end position="369"/>
    </location>
</feature>
<evidence type="ECO:0000313" key="5">
    <source>
        <dbReference type="EMBL" id="ASQ30060.1"/>
    </source>
</evidence>
<name>A0A222MWQ7_9BACT</name>
<reference evidence="5 6" key="1">
    <citation type="submission" date="2017-07" db="EMBL/GenBank/DDBJ databases">
        <title>Analysis of two Campylobacter avium genomes and identification of a novel hippuricase gene.</title>
        <authorList>
            <person name="Miller W.G."/>
            <person name="Chapman M.H."/>
            <person name="Yee E."/>
            <person name="Revez J."/>
            <person name="Bono J.L."/>
            <person name="Rossi M."/>
        </authorList>
    </citation>
    <scope>NUCLEOTIDE SEQUENCE [LARGE SCALE GENOMIC DNA]</scope>
    <source>
        <strain evidence="5 6">LMG 24591</strain>
    </source>
</reference>
<evidence type="ECO:0000256" key="1">
    <source>
        <dbReference type="ARBA" id="ARBA00010062"/>
    </source>
</evidence>
<dbReference type="InterPro" id="IPR028082">
    <property type="entry name" value="Peripla_BP_I"/>
</dbReference>
<dbReference type="AlphaFoldDB" id="A0A222MWQ7"/>
<dbReference type="SUPFAM" id="SSF53822">
    <property type="entry name" value="Periplasmic binding protein-like I"/>
    <property type="match status" value="1"/>
</dbReference>
<gene>
    <name evidence="5" type="primary">livJ</name>
    <name evidence="5" type="ORF">CAV_0393</name>
</gene>
<dbReference type="EMBL" id="CP022347">
    <property type="protein sequence ID" value="ASQ30060.1"/>
    <property type="molecule type" value="Genomic_DNA"/>
</dbReference>
<feature type="domain" description="Leucine-binding protein" evidence="4">
    <location>
        <begin position="20"/>
        <end position="359"/>
    </location>
</feature>
<accession>A0A222MWQ7</accession>
<dbReference type="InterPro" id="IPR028081">
    <property type="entry name" value="Leu-bd"/>
</dbReference>
<dbReference type="InterPro" id="IPR051010">
    <property type="entry name" value="BCAA_transport"/>
</dbReference>
<feature type="signal peptide" evidence="3">
    <location>
        <begin position="1"/>
        <end position="17"/>
    </location>
</feature>
<organism evidence="5 6">
    <name type="scientific">Campylobacter avium LMG 24591</name>
    <dbReference type="NCBI Taxonomy" id="522484"/>
    <lineage>
        <taxon>Bacteria</taxon>
        <taxon>Pseudomonadati</taxon>
        <taxon>Campylobacterota</taxon>
        <taxon>Epsilonproteobacteria</taxon>
        <taxon>Campylobacterales</taxon>
        <taxon>Campylobacteraceae</taxon>
        <taxon>Campylobacter</taxon>
    </lineage>
</organism>
<proteinExistence type="inferred from homology"/>
<dbReference type="RefSeq" id="WP_094324847.1">
    <property type="nucleotide sequence ID" value="NZ_CP022347.1"/>
</dbReference>
<comment type="similarity">
    <text evidence="1">Belongs to the leucine-binding protein family.</text>
</comment>
<dbReference type="PANTHER" id="PTHR30483">
    <property type="entry name" value="LEUCINE-SPECIFIC-BINDING PROTEIN"/>
    <property type="match status" value="1"/>
</dbReference>
<dbReference type="Proteomes" id="UP000201169">
    <property type="component" value="Chromosome"/>
</dbReference>
<dbReference type="CDD" id="cd06347">
    <property type="entry name" value="PBP1_ABC_LivK_ligand_binding-like"/>
    <property type="match status" value="1"/>
</dbReference>
<evidence type="ECO:0000259" key="4">
    <source>
        <dbReference type="Pfam" id="PF13458"/>
    </source>
</evidence>
<protein>
    <submittedName>
        <fullName evidence="5">High-affinity branched-chain amino acid transporter, periplasmic Leu/Ile/Val-binding protein</fullName>
    </submittedName>
</protein>
<dbReference type="Gene3D" id="3.40.50.2300">
    <property type="match status" value="2"/>
</dbReference>